<protein>
    <submittedName>
        <fullName evidence="2">Class II aldolase</fullName>
    </submittedName>
</protein>
<dbReference type="PIRSF" id="PIRSF001359">
    <property type="entry name" value="F_bP_aldolase_II"/>
    <property type="match status" value="1"/>
</dbReference>
<dbReference type="InterPro" id="IPR000771">
    <property type="entry name" value="FBA_II"/>
</dbReference>
<dbReference type="InterPro" id="IPR013785">
    <property type="entry name" value="Aldolase_TIM"/>
</dbReference>
<dbReference type="Pfam" id="PF01116">
    <property type="entry name" value="F_bP_aldolase"/>
    <property type="match status" value="1"/>
</dbReference>
<gene>
    <name evidence="2" type="ORF">G5A72_14505</name>
</gene>
<sequence>MKIVNGFDLMKYAQDHHYMLPAFNTTNLEMTYAIAKGLNKAKLPGYIQISSNNLRLSDPEAIVYLTKKALADNDVPIGLHLDHGKSYEDVKACVNAGFTSIMIDASHLPFEENIEEVKRAVEYCHFYNVPVEAELGCLQGKEEDIVNEADAKTDPDMVADFVAQTGCDLLAVAVGNVHGLDIEPKVDLPLLEQISKISPVPLVMHGGSGIPFDIIQKAREFNLLKVNYGSDLRKAFVSTFGRAYEANHNACSVIELSIEAVENVSEKAAELVTIINS</sequence>
<comment type="caution">
    <text evidence="2">The sequence shown here is derived from an EMBL/GenBank/DDBJ whole genome shotgun (WGS) entry which is preliminary data.</text>
</comment>
<dbReference type="Proteomes" id="UP001644750">
    <property type="component" value="Unassembled WGS sequence"/>
</dbReference>
<proteinExistence type="predicted"/>
<evidence type="ECO:0000313" key="2">
    <source>
        <dbReference type="EMBL" id="NSJ80766.1"/>
    </source>
</evidence>
<reference evidence="2 3" key="1">
    <citation type="journal article" date="2020" name="Cell Host Microbe">
        <title>Functional and Genomic Variation between Human-Derived Isolates of Lachnospiraceae Reveals Inter- and Intra-Species Diversity.</title>
        <authorList>
            <person name="Sorbara M.T."/>
            <person name="Littmann E.R."/>
            <person name="Fontana E."/>
            <person name="Moody T.U."/>
            <person name="Kohout C.E."/>
            <person name="Gjonbalaj M."/>
            <person name="Eaton V."/>
            <person name="Seok R."/>
            <person name="Leiner I.M."/>
            <person name="Pamer E.G."/>
        </authorList>
    </citation>
    <scope>NUCLEOTIDE SEQUENCE [LARGE SCALE GENOMIC DNA]</scope>
    <source>
        <strain evidence="2 3">MSK.14.57</strain>
    </source>
</reference>
<dbReference type="CDD" id="cd00947">
    <property type="entry name" value="TBP_aldolase_IIB"/>
    <property type="match status" value="1"/>
</dbReference>
<organism evidence="2 3">
    <name type="scientific">Anaerostipes hadrus</name>
    <dbReference type="NCBI Taxonomy" id="649756"/>
    <lineage>
        <taxon>Bacteria</taxon>
        <taxon>Bacillati</taxon>
        <taxon>Bacillota</taxon>
        <taxon>Clostridia</taxon>
        <taxon>Lachnospirales</taxon>
        <taxon>Lachnospiraceae</taxon>
        <taxon>Anaerostipes</taxon>
    </lineage>
</organism>
<keyword evidence="3" id="KW-1185">Reference proteome</keyword>
<dbReference type="RefSeq" id="WP_055073251.1">
    <property type="nucleotide sequence ID" value="NZ_CAXSPF010000001.1"/>
</dbReference>
<dbReference type="SUPFAM" id="SSF51569">
    <property type="entry name" value="Aldolase"/>
    <property type="match status" value="1"/>
</dbReference>
<dbReference type="NCBIfam" id="NF005943">
    <property type="entry name" value="PRK07998.1"/>
    <property type="match status" value="1"/>
</dbReference>
<evidence type="ECO:0000256" key="1">
    <source>
        <dbReference type="ARBA" id="ARBA00001947"/>
    </source>
</evidence>
<comment type="cofactor">
    <cofactor evidence="1">
        <name>Zn(2+)</name>
        <dbReference type="ChEBI" id="CHEBI:29105"/>
    </cofactor>
</comment>
<dbReference type="PANTHER" id="PTHR30304">
    <property type="entry name" value="D-TAGATOSE-1,6-BISPHOSPHATE ALDOLASE"/>
    <property type="match status" value="1"/>
</dbReference>
<dbReference type="PANTHER" id="PTHR30304:SF0">
    <property type="entry name" value="D-TAGATOSE-1,6-BISPHOSPHATE ALDOLASE SUBUNIT GATY-RELATED"/>
    <property type="match status" value="1"/>
</dbReference>
<name>A0ABX2I163_ANAHA</name>
<dbReference type="InterPro" id="IPR050246">
    <property type="entry name" value="Class_II_FBP_aldolase"/>
</dbReference>
<dbReference type="Gene3D" id="3.20.20.70">
    <property type="entry name" value="Aldolase class I"/>
    <property type="match status" value="1"/>
</dbReference>
<accession>A0ABX2I163</accession>
<evidence type="ECO:0000313" key="3">
    <source>
        <dbReference type="Proteomes" id="UP001644750"/>
    </source>
</evidence>
<dbReference type="EMBL" id="JAAITB010000039">
    <property type="protein sequence ID" value="NSJ80766.1"/>
    <property type="molecule type" value="Genomic_DNA"/>
</dbReference>